<proteinExistence type="predicted"/>
<dbReference type="InterPro" id="IPR002525">
    <property type="entry name" value="Transp_IS110-like_N"/>
</dbReference>
<evidence type="ECO:0000259" key="2">
    <source>
        <dbReference type="Pfam" id="PF02371"/>
    </source>
</evidence>
<sequence>MAVPEIWAGVDIGKEHHHCVVIDAQGKRLLSRRVLNDEIELLQLTADVLELSRDVLWAVDINHGGAALLLGLLVSHDQHITYITGLAVHRASAGYRSQAKTDAKDAFVIADQARMRTDLGVLRPGDEISVDLRTLVNRRTDLVCDRTRQINRLRAQLLEIFPALERALDLTRKGPVVLLTGYQTPAAIRRAGTSRITTWLRNRKVYGSAALARTVVEAAEAQFTALPGEKLAATMVARLAKGVMALDEEIAEVEALIEARFREHPSAKVIESLPGMGTMLSAEFLAATGGDMEAFGTADRLAGYAGLAPVPRDSGRVSGNLHRPRRYHRGLLRAFYLSAFASLRTCPASKRFYERKRAEGKGHKQALLALARRRTNVLWAMIRDGACYQATPPVTAVA</sequence>
<dbReference type="EMBL" id="CP133762">
    <property type="protein sequence ID" value="WMX44434.1"/>
    <property type="molecule type" value="Genomic_DNA"/>
</dbReference>
<dbReference type="PANTHER" id="PTHR33055">
    <property type="entry name" value="TRANSPOSASE FOR INSERTION SEQUENCE ELEMENT IS1111A"/>
    <property type="match status" value="1"/>
</dbReference>
<feature type="domain" description="Transposase IS110-like N-terminal" evidence="1">
    <location>
        <begin position="8"/>
        <end position="162"/>
    </location>
</feature>
<evidence type="ECO:0000313" key="5">
    <source>
        <dbReference type="Proteomes" id="UP001250858"/>
    </source>
</evidence>
<reference evidence="3 5" key="1">
    <citation type="submission" date="2023-09" db="EMBL/GenBank/DDBJ databases">
        <title>Complete genome of Streptomyces roseicoloratus T14.</title>
        <authorList>
            <person name="Bashizi T."/>
            <person name="Kim M.-J."/>
            <person name="Lee G."/>
            <person name="Tagele S.B."/>
            <person name="Shin J.-H."/>
        </authorList>
    </citation>
    <scope>NUCLEOTIDE SEQUENCE [LARGE SCALE GENOMIC DNA]</scope>
    <source>
        <strain evidence="3 5">T14</strain>
    </source>
</reference>
<evidence type="ECO:0000313" key="4">
    <source>
        <dbReference type="EMBL" id="WMX45537.1"/>
    </source>
</evidence>
<dbReference type="PANTHER" id="PTHR33055:SF3">
    <property type="entry name" value="PUTATIVE TRANSPOSASE FOR IS117-RELATED"/>
    <property type="match status" value="1"/>
</dbReference>
<protein>
    <submittedName>
        <fullName evidence="3">IS110 family transposase</fullName>
    </submittedName>
</protein>
<dbReference type="InterPro" id="IPR003346">
    <property type="entry name" value="Transposase_20"/>
</dbReference>
<feature type="domain" description="Transposase IS116/IS110/IS902 C-terminal" evidence="2">
    <location>
        <begin position="268"/>
        <end position="354"/>
    </location>
</feature>
<dbReference type="Proteomes" id="UP001250858">
    <property type="component" value="Chromosome"/>
</dbReference>
<evidence type="ECO:0000259" key="1">
    <source>
        <dbReference type="Pfam" id="PF01548"/>
    </source>
</evidence>
<evidence type="ECO:0000313" key="3">
    <source>
        <dbReference type="EMBL" id="WMX44434.1"/>
    </source>
</evidence>
<dbReference type="NCBIfam" id="NF033542">
    <property type="entry name" value="transpos_IS110"/>
    <property type="match status" value="1"/>
</dbReference>
<dbReference type="InterPro" id="IPR047650">
    <property type="entry name" value="Transpos_IS110"/>
</dbReference>
<gene>
    <name evidence="3" type="ORF">RGF97_05585</name>
    <name evidence="4" type="ORF">RGF97_12670</name>
</gene>
<dbReference type="EMBL" id="CP133762">
    <property type="protein sequence ID" value="WMX45537.1"/>
    <property type="molecule type" value="Genomic_DNA"/>
</dbReference>
<dbReference type="Pfam" id="PF01548">
    <property type="entry name" value="DEDD_Tnp_IS110"/>
    <property type="match status" value="1"/>
</dbReference>
<organism evidence="3 5">
    <name type="scientific">Streptomyces roseicoloratus</name>
    <dbReference type="NCBI Taxonomy" id="2508722"/>
    <lineage>
        <taxon>Bacteria</taxon>
        <taxon>Bacillati</taxon>
        <taxon>Actinomycetota</taxon>
        <taxon>Actinomycetes</taxon>
        <taxon>Kitasatosporales</taxon>
        <taxon>Streptomycetaceae</taxon>
        <taxon>Streptomyces</taxon>
    </lineage>
</organism>
<dbReference type="RefSeq" id="WP_128978222.1">
    <property type="nucleotide sequence ID" value="NZ_CP133762.1"/>
</dbReference>
<keyword evidence="5" id="KW-1185">Reference proteome</keyword>
<dbReference type="Pfam" id="PF02371">
    <property type="entry name" value="Transposase_20"/>
    <property type="match status" value="1"/>
</dbReference>
<accession>A0ABY9RRT1</accession>
<name>A0ABY9RRT1_9ACTN</name>